<dbReference type="PANTHER" id="PTHR16515:SF57">
    <property type="entry name" value="ZINC FINGER PROTEIN 154-LIKE"/>
    <property type="match status" value="1"/>
</dbReference>
<evidence type="ECO:0000256" key="5">
    <source>
        <dbReference type="ARBA" id="ARBA00022833"/>
    </source>
</evidence>
<dbReference type="PANTHER" id="PTHR16515">
    <property type="entry name" value="PR DOMAIN ZINC FINGER PROTEIN"/>
    <property type="match status" value="1"/>
</dbReference>
<evidence type="ECO:0000256" key="3">
    <source>
        <dbReference type="ARBA" id="ARBA00022737"/>
    </source>
</evidence>
<feature type="region of interest" description="Disordered" evidence="8">
    <location>
        <begin position="1"/>
        <end position="101"/>
    </location>
</feature>
<keyword evidence="5" id="KW-0862">Zinc</keyword>
<feature type="compositionally biased region" description="Low complexity" evidence="8">
    <location>
        <begin position="321"/>
        <end position="335"/>
    </location>
</feature>
<evidence type="ECO:0000256" key="7">
    <source>
        <dbReference type="PROSITE-ProRule" id="PRU00042"/>
    </source>
</evidence>
<feature type="region of interest" description="Disordered" evidence="8">
    <location>
        <begin position="708"/>
        <end position="845"/>
    </location>
</feature>
<evidence type="ECO:0000259" key="9">
    <source>
        <dbReference type="PROSITE" id="PS50157"/>
    </source>
</evidence>
<dbReference type="EMBL" id="CCYA01000065">
    <property type="protein sequence ID" value="CEH11739.1"/>
    <property type="molecule type" value="Genomic_DNA"/>
</dbReference>
<dbReference type="Proteomes" id="UP000054845">
    <property type="component" value="Unassembled WGS sequence"/>
</dbReference>
<dbReference type="GO" id="GO:0010468">
    <property type="term" value="P:regulation of gene expression"/>
    <property type="evidence" value="ECO:0007669"/>
    <property type="project" value="TreeGrafter"/>
</dbReference>
<keyword evidence="2" id="KW-0479">Metal-binding</keyword>
<keyword evidence="11" id="KW-1185">Reference proteome</keyword>
<keyword evidence="4 7" id="KW-0863">Zinc-finger</keyword>
<evidence type="ECO:0000256" key="1">
    <source>
        <dbReference type="ARBA" id="ARBA00004123"/>
    </source>
</evidence>
<feature type="compositionally biased region" description="Basic and acidic residues" evidence="8">
    <location>
        <begin position="260"/>
        <end position="282"/>
    </location>
</feature>
<dbReference type="InterPro" id="IPR050331">
    <property type="entry name" value="Zinc_finger"/>
</dbReference>
<dbReference type="PROSITE" id="PS00028">
    <property type="entry name" value="ZINC_FINGER_C2H2_1"/>
    <property type="match status" value="2"/>
</dbReference>
<dbReference type="SUPFAM" id="SSF57667">
    <property type="entry name" value="beta-beta-alpha zinc fingers"/>
    <property type="match status" value="1"/>
</dbReference>
<evidence type="ECO:0000256" key="6">
    <source>
        <dbReference type="ARBA" id="ARBA00023242"/>
    </source>
</evidence>
<dbReference type="GO" id="GO:0005634">
    <property type="term" value="C:nucleus"/>
    <property type="evidence" value="ECO:0007669"/>
    <property type="project" value="UniProtKB-SubCell"/>
</dbReference>
<feature type="region of interest" description="Disordered" evidence="8">
    <location>
        <begin position="149"/>
        <end position="187"/>
    </location>
</feature>
<dbReference type="AlphaFoldDB" id="A0A0P1B780"/>
<dbReference type="InterPro" id="IPR013087">
    <property type="entry name" value="Znf_C2H2_type"/>
</dbReference>
<dbReference type="OrthoDB" id="6077919at2759"/>
<feature type="region of interest" description="Disordered" evidence="8">
    <location>
        <begin position="617"/>
        <end position="648"/>
    </location>
</feature>
<feature type="domain" description="C2H2-type" evidence="9">
    <location>
        <begin position="568"/>
        <end position="595"/>
    </location>
</feature>
<protein>
    <submittedName>
        <fullName evidence="10">Related to c2h2 zinc finger protein flbc</fullName>
    </submittedName>
</protein>
<evidence type="ECO:0000313" key="11">
    <source>
        <dbReference type="Proteomes" id="UP000054845"/>
    </source>
</evidence>
<feature type="region of interest" description="Disordered" evidence="8">
    <location>
        <begin position="432"/>
        <end position="454"/>
    </location>
</feature>
<dbReference type="STRING" id="401625.A0A0P1B780"/>
<sequence>MHAAENSAAESMLGLSRSTEDADPSRHARSLPPPTQNLPSIKHLLALDQPEDVDFRSRLDASQPASADPAFPASGLSADRVREERFQPRFASQDKTLPRVAPLAPWPDDRSVVRAHPQQRSPAHHVVTISDPSPMFVTQALPIVDSPATPHRQISQAGDRSRKRFGNDPCTPDGGMTPAGAPSGRRRHTLGAMDEPPDLPSRVSAAPTLVATHDGPAVPTPRRGPYDTPRAVVTAAATTHGDRMPNQIASPTAFSNARRAASDARAEQLHRQRYDSGSREHMGYPTSAPQLPHHLDRSRISSLESKPSSVPFRHHPQGYGSSSSTWSSSRSDVVSPFGGPSGLHSRSSTQESFELPGMHASVGKQPPNVYMEGGQDRRHDESASRSAALRPPEPARDAQRARHQSMWAPQGWPEGAMAMGEDLRSGVPRPRAQTMTTSGRPIAPLPSSSAHQQHRLPHTSAQFEFPERGGWAANQSMRGPQEQEYSPHHSSADPPFSMDVDHPRTIPRGMHRSYSQDLRHTAQMHSHPGHGAVAVRRPDSSGGLSSSSSAGRMPAAPGGTIAPGTLKYMCVWCFKRFSRPSSLRIHEHSHTGEKPFVCKEVGCGRCFSVHSNLRRHQKAHHAASEKNGDGKAGASQRPPSASQHAPPFAAQQQGVYMTRPDAAHRVQTSVEQAPFALATHRAHPPLSRSAYEQGSRASLAAQHWPGAAGYGRQVSSRERNLSGSSGEGDEDSDRQRYRPLGESLTHSAKPTPSFSAPLPTGRPDHPNPDSSVAPAFFPARISSRPQAAQMQQTPLQALSPEAVSDGETETAASPAPSDRTLTSRREASTGAMRHSFATLLNDPGH</sequence>
<dbReference type="FunFam" id="3.30.160.60:FF:002343">
    <property type="entry name" value="Zinc finger protein 33A"/>
    <property type="match status" value="1"/>
</dbReference>
<dbReference type="Pfam" id="PF00096">
    <property type="entry name" value="zf-C2H2"/>
    <property type="match status" value="2"/>
</dbReference>
<keyword evidence="3" id="KW-0677">Repeat</keyword>
<feature type="region of interest" description="Disordered" evidence="8">
    <location>
        <begin position="521"/>
        <end position="557"/>
    </location>
</feature>
<evidence type="ECO:0000256" key="4">
    <source>
        <dbReference type="ARBA" id="ARBA00022771"/>
    </source>
</evidence>
<feature type="compositionally biased region" description="Polar residues" evidence="8">
    <location>
        <begin position="744"/>
        <end position="754"/>
    </location>
</feature>
<feature type="domain" description="C2H2-type" evidence="9">
    <location>
        <begin position="596"/>
        <end position="626"/>
    </location>
</feature>
<organism evidence="10 11">
    <name type="scientific">Ceraceosorus bombacis</name>
    <dbReference type="NCBI Taxonomy" id="401625"/>
    <lineage>
        <taxon>Eukaryota</taxon>
        <taxon>Fungi</taxon>
        <taxon>Dikarya</taxon>
        <taxon>Basidiomycota</taxon>
        <taxon>Ustilaginomycotina</taxon>
        <taxon>Exobasidiomycetes</taxon>
        <taxon>Ceraceosorales</taxon>
        <taxon>Ceraceosoraceae</taxon>
        <taxon>Ceraceosorus</taxon>
    </lineage>
</organism>
<comment type="subcellular location">
    <subcellularLocation>
        <location evidence="1">Nucleus</location>
    </subcellularLocation>
</comment>
<evidence type="ECO:0000313" key="10">
    <source>
        <dbReference type="EMBL" id="CEH11739.1"/>
    </source>
</evidence>
<proteinExistence type="predicted"/>
<evidence type="ECO:0000256" key="2">
    <source>
        <dbReference type="ARBA" id="ARBA00022723"/>
    </source>
</evidence>
<feature type="region of interest" description="Disordered" evidence="8">
    <location>
        <begin position="255"/>
        <end position="403"/>
    </location>
</feature>
<dbReference type="InterPro" id="IPR036236">
    <property type="entry name" value="Znf_C2H2_sf"/>
</dbReference>
<reference evidence="10 11" key="1">
    <citation type="submission" date="2014-09" db="EMBL/GenBank/DDBJ databases">
        <authorList>
            <person name="Magalhaes I.L.F."/>
            <person name="Oliveira U."/>
            <person name="Santos F.R."/>
            <person name="Vidigal T.H.D.A."/>
            <person name="Brescovit A.D."/>
            <person name="Santos A.J."/>
        </authorList>
    </citation>
    <scope>NUCLEOTIDE SEQUENCE [LARGE SCALE GENOMIC DNA]</scope>
</reference>
<accession>A0A0P1B780</accession>
<dbReference type="PROSITE" id="PS50157">
    <property type="entry name" value="ZINC_FINGER_C2H2_2"/>
    <property type="match status" value="2"/>
</dbReference>
<name>A0A0P1B780_9BASI</name>
<feature type="compositionally biased region" description="Low complexity" evidence="8">
    <location>
        <begin position="540"/>
        <end position="557"/>
    </location>
</feature>
<evidence type="ECO:0000256" key="8">
    <source>
        <dbReference type="SAM" id="MobiDB-lite"/>
    </source>
</evidence>
<dbReference type="Gene3D" id="3.30.160.60">
    <property type="entry name" value="Classic Zinc Finger"/>
    <property type="match status" value="2"/>
</dbReference>
<feature type="region of interest" description="Disordered" evidence="8">
    <location>
        <begin position="471"/>
        <end position="501"/>
    </location>
</feature>
<feature type="compositionally biased region" description="Polar residues" evidence="8">
    <location>
        <begin position="783"/>
        <end position="796"/>
    </location>
</feature>
<feature type="compositionally biased region" description="Basic and acidic residues" evidence="8">
    <location>
        <begin position="374"/>
        <end position="383"/>
    </location>
</feature>
<dbReference type="GO" id="GO:0008270">
    <property type="term" value="F:zinc ion binding"/>
    <property type="evidence" value="ECO:0007669"/>
    <property type="project" value="UniProtKB-KW"/>
</dbReference>
<dbReference type="SMART" id="SM00355">
    <property type="entry name" value="ZnF_C2H2"/>
    <property type="match status" value="2"/>
</dbReference>
<keyword evidence="6" id="KW-0539">Nucleus</keyword>